<dbReference type="Proteomes" id="UP000245890">
    <property type="component" value="Unassembled WGS sequence"/>
</dbReference>
<protein>
    <submittedName>
        <fullName evidence="2">Uncharacterized protein</fullName>
    </submittedName>
</protein>
<evidence type="ECO:0000256" key="1">
    <source>
        <dbReference type="SAM" id="MobiDB-lite"/>
    </source>
</evidence>
<sequence>MNGASTSGQVQPRSVPAPRDTPAKAEPEAAPKQRKAFADALSRHAGKRVAKDPGADKADGLASISAPRDFVALSVAARPSATGMVDPVQHAQLDRIAAAIAEVSKSAQPEVHLALPLGSYRVEGAVLGHDLAGQVNVLLIPSAAVPPAVAAQWSEQLHERLLRREVRVGRIGVQGNAVAMAARR</sequence>
<reference evidence="2 3" key="1">
    <citation type="submission" date="2018-05" db="EMBL/GenBank/DDBJ databases">
        <title>Description of Sphingomonas pokkalii sp nov, isolated from the rhizosphere of saline tolerant pokkali rice and its draft genome analysis.</title>
        <authorList>
            <person name="Menon R."/>
            <person name="Kumari S."/>
            <person name="Rameshkumar N."/>
        </authorList>
    </citation>
    <scope>NUCLEOTIDE SEQUENCE [LARGE SCALE GENOMIC DNA]</scope>
    <source>
        <strain evidence="2 3">L3B27</strain>
    </source>
</reference>
<dbReference type="AlphaFoldDB" id="A0A2U0SAH3"/>
<gene>
    <name evidence="2" type="ORF">DD559_02650</name>
</gene>
<organism evidence="2 3">
    <name type="scientific">Sphingomonas pokkalii</name>
    <dbReference type="NCBI Taxonomy" id="2175090"/>
    <lineage>
        <taxon>Bacteria</taxon>
        <taxon>Pseudomonadati</taxon>
        <taxon>Pseudomonadota</taxon>
        <taxon>Alphaproteobacteria</taxon>
        <taxon>Sphingomonadales</taxon>
        <taxon>Sphingomonadaceae</taxon>
        <taxon>Sphingomonas</taxon>
    </lineage>
</organism>
<accession>A0A2U0SAH3</accession>
<comment type="caution">
    <text evidence="2">The sequence shown here is derived from an EMBL/GenBank/DDBJ whole genome shotgun (WGS) entry which is preliminary data.</text>
</comment>
<dbReference type="RefSeq" id="WP_116467823.1">
    <property type="nucleotide sequence ID" value="NZ_QENQ01000001.1"/>
</dbReference>
<feature type="region of interest" description="Disordered" evidence="1">
    <location>
        <begin position="1"/>
        <end position="57"/>
    </location>
</feature>
<dbReference type="OrthoDB" id="7563770at2"/>
<keyword evidence="3" id="KW-1185">Reference proteome</keyword>
<name>A0A2U0SAH3_9SPHN</name>
<dbReference type="EMBL" id="QENQ01000001">
    <property type="protein sequence ID" value="PVX28373.1"/>
    <property type="molecule type" value="Genomic_DNA"/>
</dbReference>
<feature type="compositionally biased region" description="Basic and acidic residues" evidence="1">
    <location>
        <begin position="21"/>
        <end position="31"/>
    </location>
</feature>
<evidence type="ECO:0000313" key="2">
    <source>
        <dbReference type="EMBL" id="PVX28373.1"/>
    </source>
</evidence>
<feature type="compositionally biased region" description="Polar residues" evidence="1">
    <location>
        <begin position="1"/>
        <end position="12"/>
    </location>
</feature>
<evidence type="ECO:0000313" key="3">
    <source>
        <dbReference type="Proteomes" id="UP000245890"/>
    </source>
</evidence>
<proteinExistence type="predicted"/>